<comment type="caution">
    <text evidence="4">The sequence shown here is derived from an EMBL/GenBank/DDBJ whole genome shotgun (WGS) entry which is preliminary data.</text>
</comment>
<proteinExistence type="predicted"/>
<name>A0A2V1IKZ5_9BACT</name>
<dbReference type="InterPro" id="IPR036514">
    <property type="entry name" value="SGNH_hydro_sf"/>
</dbReference>
<dbReference type="GeneID" id="82525692"/>
<evidence type="ECO:0000256" key="1">
    <source>
        <dbReference type="ARBA" id="ARBA00022801"/>
    </source>
</evidence>
<dbReference type="RefSeq" id="WP_107031837.1">
    <property type="nucleotide sequence ID" value="NZ_CAOLYA010000012.1"/>
</dbReference>
<organism evidence="4 5">
    <name type="scientific">Duncaniella muris</name>
    <dbReference type="NCBI Taxonomy" id="2094150"/>
    <lineage>
        <taxon>Bacteria</taxon>
        <taxon>Pseudomonadati</taxon>
        <taxon>Bacteroidota</taxon>
        <taxon>Bacteroidia</taxon>
        <taxon>Bacteroidales</taxon>
        <taxon>Muribaculaceae</taxon>
        <taxon>Duncaniella</taxon>
    </lineage>
</organism>
<evidence type="ECO:0000256" key="2">
    <source>
        <dbReference type="SAM" id="SignalP"/>
    </source>
</evidence>
<protein>
    <submittedName>
        <fullName evidence="4">Sialate O-acetylesterase</fullName>
    </submittedName>
</protein>
<evidence type="ECO:0000313" key="5">
    <source>
        <dbReference type="Proteomes" id="UP000244905"/>
    </source>
</evidence>
<evidence type="ECO:0000259" key="3">
    <source>
        <dbReference type="Pfam" id="PF03629"/>
    </source>
</evidence>
<dbReference type="SUPFAM" id="SSF52266">
    <property type="entry name" value="SGNH hydrolase"/>
    <property type="match status" value="1"/>
</dbReference>
<keyword evidence="5" id="KW-1185">Reference proteome</keyword>
<gene>
    <name evidence="4" type="ORF">C5O23_04955</name>
</gene>
<dbReference type="Pfam" id="PF03629">
    <property type="entry name" value="SASA"/>
    <property type="match status" value="1"/>
</dbReference>
<evidence type="ECO:0000313" key="4">
    <source>
        <dbReference type="EMBL" id="PWB02987.1"/>
    </source>
</evidence>
<dbReference type="EMBL" id="PUEC01000008">
    <property type="protein sequence ID" value="PWB02987.1"/>
    <property type="molecule type" value="Genomic_DNA"/>
</dbReference>
<keyword evidence="2" id="KW-0732">Signal</keyword>
<dbReference type="PANTHER" id="PTHR22901">
    <property type="entry name" value="SIALATE O-ACETYLESTERASE"/>
    <property type="match status" value="1"/>
</dbReference>
<dbReference type="Proteomes" id="UP000244905">
    <property type="component" value="Unassembled WGS sequence"/>
</dbReference>
<sequence length="493" mass="54829">MGILKNRLASAILLSAFAGSALAVELPDIISDNAVFQQNSMAKLWGWTDPGCTVTVTPSWSGGKAYKAKADGKTGRWEVSVATPAASFAPQSVSFDDGKAPAKIDNVLIGEVWFCSGQSNMEMPLRGFWCQPVEGAAQAIAYSGKYPGIRMATVPKRGSYTPEDRVEGKWQLSRPENAPDFSALAYFFATSLTDILDVPVGIISCAYGGSKVEGWMPKWKLDEYPDWNVAKEKAQPDSVLKEYERINVMYNAMLHPVIGYTIKGFLWNQGESNVGRHKEYPFHQRDMVKIWRDEWGLGELPFYFVELPGWKYGNGEETAAALFRECQHKAAEITPNSGIVCTTDLMYPFELEDIHARRKQEIGERLAFMAANRTYGIKGIPSTYPSFKAVDLQGDKAVVSFNNADAGLNPNMDLQGFEVAGDDRIFYPAKASEDWNLHTVTVSSDKVKDIKAVRYCFNNFAIGTLKDMNGMPLIPFRSDDWDDARRACNLTEK</sequence>
<accession>A0A2V1IKZ5</accession>
<dbReference type="GO" id="GO:0001681">
    <property type="term" value="F:sialate O-acetylesterase activity"/>
    <property type="evidence" value="ECO:0007669"/>
    <property type="project" value="InterPro"/>
</dbReference>
<feature type="chain" id="PRO_5015852329" evidence="2">
    <location>
        <begin position="24"/>
        <end position="493"/>
    </location>
</feature>
<dbReference type="GO" id="GO:0005975">
    <property type="term" value="P:carbohydrate metabolic process"/>
    <property type="evidence" value="ECO:0007669"/>
    <property type="project" value="TreeGrafter"/>
</dbReference>
<keyword evidence="1" id="KW-0378">Hydrolase</keyword>
<dbReference type="InterPro" id="IPR039329">
    <property type="entry name" value="SIAE"/>
</dbReference>
<dbReference type="AlphaFoldDB" id="A0A2V1IKZ5"/>
<reference evidence="5" key="1">
    <citation type="submission" date="2018-02" db="EMBL/GenBank/DDBJ databases">
        <authorList>
            <person name="Clavel T."/>
            <person name="Strowig T."/>
        </authorList>
    </citation>
    <scope>NUCLEOTIDE SEQUENCE [LARGE SCALE GENOMIC DNA]</scope>
    <source>
        <strain evidence="5">DSM 103720</strain>
    </source>
</reference>
<feature type="signal peptide" evidence="2">
    <location>
        <begin position="1"/>
        <end position="23"/>
    </location>
</feature>
<dbReference type="PANTHER" id="PTHR22901:SF0">
    <property type="entry name" value="SIALATE O-ACETYLESTERASE"/>
    <property type="match status" value="1"/>
</dbReference>
<feature type="domain" description="Sialate O-acetylesterase" evidence="3">
    <location>
        <begin position="111"/>
        <end position="367"/>
    </location>
</feature>
<dbReference type="Gene3D" id="3.40.50.1110">
    <property type="entry name" value="SGNH hydrolase"/>
    <property type="match status" value="1"/>
</dbReference>
<dbReference type="InterPro" id="IPR005181">
    <property type="entry name" value="SASA"/>
</dbReference>